<dbReference type="GO" id="GO:0046949">
    <property type="term" value="P:fatty-acyl-CoA biosynthetic process"/>
    <property type="evidence" value="ECO:0007669"/>
    <property type="project" value="TreeGrafter"/>
</dbReference>
<dbReference type="PANTHER" id="PTHR24096">
    <property type="entry name" value="LONG-CHAIN-FATTY-ACID--COA LIGASE"/>
    <property type="match status" value="1"/>
</dbReference>
<comment type="similarity">
    <text evidence="1">Belongs to the ATP-dependent AMP-binding enzyme family.</text>
</comment>
<evidence type="ECO:0000313" key="5">
    <source>
        <dbReference type="EMBL" id="KAF2286482.1"/>
    </source>
</evidence>
<dbReference type="Gene3D" id="3.40.50.980">
    <property type="match status" value="1"/>
</dbReference>
<dbReference type="InterPro" id="IPR045851">
    <property type="entry name" value="AMP-bd_C_sf"/>
</dbReference>
<evidence type="ECO:0000259" key="3">
    <source>
        <dbReference type="Pfam" id="PF00501"/>
    </source>
</evidence>
<accession>A0A6A6KC87</accession>
<comment type="caution">
    <text evidence="5">The sequence shown here is derived from an EMBL/GenBank/DDBJ whole genome shotgun (WGS) entry which is preliminary data.</text>
</comment>
<keyword evidence="2" id="KW-0436">Ligase</keyword>
<reference evidence="5 6" key="1">
    <citation type="journal article" date="2020" name="Mol. Plant">
        <title>The Chromosome-Based Rubber Tree Genome Provides New Insights into Spurge Genome Evolution and Rubber Biosynthesis.</title>
        <authorList>
            <person name="Liu J."/>
            <person name="Shi C."/>
            <person name="Shi C.C."/>
            <person name="Li W."/>
            <person name="Zhang Q.J."/>
            <person name="Zhang Y."/>
            <person name="Li K."/>
            <person name="Lu H.F."/>
            <person name="Shi C."/>
            <person name="Zhu S.T."/>
            <person name="Xiao Z.Y."/>
            <person name="Nan H."/>
            <person name="Yue Y."/>
            <person name="Zhu X.G."/>
            <person name="Wu Y."/>
            <person name="Hong X.N."/>
            <person name="Fan G.Y."/>
            <person name="Tong Y."/>
            <person name="Zhang D."/>
            <person name="Mao C.L."/>
            <person name="Liu Y.L."/>
            <person name="Hao S.J."/>
            <person name="Liu W.Q."/>
            <person name="Lv M.Q."/>
            <person name="Zhang H.B."/>
            <person name="Liu Y."/>
            <person name="Hu-Tang G.R."/>
            <person name="Wang J.P."/>
            <person name="Wang J.H."/>
            <person name="Sun Y.H."/>
            <person name="Ni S.B."/>
            <person name="Chen W.B."/>
            <person name="Zhang X.C."/>
            <person name="Jiao Y.N."/>
            <person name="Eichler E.E."/>
            <person name="Li G.H."/>
            <person name="Liu X."/>
            <person name="Gao L.Z."/>
        </authorList>
    </citation>
    <scope>NUCLEOTIDE SEQUENCE [LARGE SCALE GENOMIC DNA]</scope>
    <source>
        <strain evidence="6">cv. GT1</strain>
        <tissue evidence="5">Leaf</tissue>
    </source>
</reference>
<sequence length="223" mass="24133">MAQQIPTNQAPWQAYSLTDNVAFVEAVAGKAYTYGDLVTETRRFAKALRSFGLRKGQVVVVLLPNVAEYGIIALAIMAAGGIYSGANPAAHESEIKKLVQAANAKLIVRGIELPVILRGETPIGSAMNWNELLHAAALASDKYVYEDVTRVAPVEIEAILVAHHSVEDAAKLPDEEAGQIPAACVVINQEAKENEEDTINYVASNVARYKKLRVVHFVESIPK</sequence>
<dbReference type="Pfam" id="PF00501">
    <property type="entry name" value="AMP-binding"/>
    <property type="match status" value="1"/>
</dbReference>
<evidence type="ECO:0008006" key="7">
    <source>
        <dbReference type="Google" id="ProtNLM"/>
    </source>
</evidence>
<evidence type="ECO:0000313" key="6">
    <source>
        <dbReference type="Proteomes" id="UP000467840"/>
    </source>
</evidence>
<feature type="domain" description="AMP-dependent synthetase/ligase" evidence="3">
    <location>
        <begin position="13"/>
        <end position="127"/>
    </location>
</feature>
<proteinExistence type="inferred from homology"/>
<organism evidence="5 6">
    <name type="scientific">Hevea brasiliensis</name>
    <name type="common">Para rubber tree</name>
    <name type="synonym">Siphonia brasiliensis</name>
    <dbReference type="NCBI Taxonomy" id="3981"/>
    <lineage>
        <taxon>Eukaryota</taxon>
        <taxon>Viridiplantae</taxon>
        <taxon>Streptophyta</taxon>
        <taxon>Embryophyta</taxon>
        <taxon>Tracheophyta</taxon>
        <taxon>Spermatophyta</taxon>
        <taxon>Magnoliopsida</taxon>
        <taxon>eudicotyledons</taxon>
        <taxon>Gunneridae</taxon>
        <taxon>Pentapetalae</taxon>
        <taxon>rosids</taxon>
        <taxon>fabids</taxon>
        <taxon>Malpighiales</taxon>
        <taxon>Euphorbiaceae</taxon>
        <taxon>Crotonoideae</taxon>
        <taxon>Micrandreae</taxon>
        <taxon>Hevea</taxon>
    </lineage>
</organism>
<dbReference type="EMBL" id="JAAGAX010000017">
    <property type="protein sequence ID" value="KAF2286482.1"/>
    <property type="molecule type" value="Genomic_DNA"/>
</dbReference>
<dbReference type="Proteomes" id="UP000467840">
    <property type="component" value="Chromosome 3"/>
</dbReference>
<dbReference type="Pfam" id="PF13193">
    <property type="entry name" value="AMP-binding_C"/>
    <property type="match status" value="1"/>
</dbReference>
<evidence type="ECO:0000256" key="2">
    <source>
        <dbReference type="ARBA" id="ARBA00022598"/>
    </source>
</evidence>
<gene>
    <name evidence="5" type="ORF">GH714_017258</name>
</gene>
<evidence type="ECO:0000256" key="1">
    <source>
        <dbReference type="ARBA" id="ARBA00006432"/>
    </source>
</evidence>
<keyword evidence="6" id="KW-1185">Reference proteome</keyword>
<protein>
    <recommendedName>
        <fullName evidence="7">AMP-dependent synthetase/ligase domain-containing protein</fullName>
    </recommendedName>
</protein>
<dbReference type="AlphaFoldDB" id="A0A6A6KC87"/>
<dbReference type="GO" id="GO:0004467">
    <property type="term" value="F:long-chain fatty acid-CoA ligase activity"/>
    <property type="evidence" value="ECO:0007669"/>
    <property type="project" value="TreeGrafter"/>
</dbReference>
<dbReference type="Gene3D" id="3.30.300.30">
    <property type="match status" value="1"/>
</dbReference>
<dbReference type="InterPro" id="IPR000873">
    <property type="entry name" value="AMP-dep_synth/lig_dom"/>
</dbReference>
<dbReference type="InterPro" id="IPR025110">
    <property type="entry name" value="AMP-bd_C"/>
</dbReference>
<feature type="domain" description="AMP-binding enzyme C-terminal" evidence="4">
    <location>
        <begin position="155"/>
        <end position="223"/>
    </location>
</feature>
<name>A0A6A6KC87_HEVBR</name>
<evidence type="ECO:0000259" key="4">
    <source>
        <dbReference type="Pfam" id="PF13193"/>
    </source>
</evidence>
<dbReference type="SUPFAM" id="SSF56801">
    <property type="entry name" value="Acetyl-CoA synthetase-like"/>
    <property type="match status" value="2"/>
</dbReference>
<dbReference type="PANTHER" id="PTHR24096:SF389">
    <property type="entry name" value="4-COUMARATE--COA LIGASE-LIKE 1"/>
    <property type="match status" value="1"/>
</dbReference>